<protein>
    <recommendedName>
        <fullName evidence="4">Phage nucleotide-binding protein</fullName>
    </recommendedName>
</protein>
<dbReference type="Proteomes" id="UP000196649">
    <property type="component" value="Unassembled WGS sequence"/>
</dbReference>
<evidence type="ECO:0000313" key="3">
    <source>
        <dbReference type="Proteomes" id="UP000196649"/>
    </source>
</evidence>
<proteinExistence type="predicted"/>
<evidence type="ECO:0000256" key="1">
    <source>
        <dbReference type="SAM" id="MobiDB-lite"/>
    </source>
</evidence>
<reference evidence="2 3" key="1">
    <citation type="submission" date="2017-03" db="EMBL/GenBank/DDBJ databases">
        <title>Genome sequence of Lactobacillus kimchii KACC 12383.</title>
        <authorList>
            <person name="Chun J."/>
        </authorList>
    </citation>
    <scope>NUCLEOTIDE SEQUENCE [LARGE SCALE GENOMIC DNA]</scope>
    <source>
        <strain evidence="2 3">KACC 12383</strain>
    </source>
</reference>
<sequence>MEIVKAADISKGKDFSALIYAQPGTGKTTTAKYLPGKTLVIDVDRTTNVLAGLDNIDIVYLNTIHPALKTKELLKDIHDNYLDKYDNVFFDNLSEFEQSWFGEKANESKTKTGKDMGTPQQGDYNQYTYYLHDMIQYINSWKNINKIYTAWEGDREIISPEGQSFTQLIPDIREKSVNKIMGLMNVVARLVINGETKKRGYLLSPTPAYYVKNQIDNRSFALQGDLFKWGDSDVQTPPVPNETGQPGETKAK</sequence>
<dbReference type="SUPFAM" id="SSF52540">
    <property type="entry name" value="P-loop containing nucleoside triphosphate hydrolases"/>
    <property type="match status" value="1"/>
</dbReference>
<name>A0A210P635_9LACO</name>
<feature type="region of interest" description="Disordered" evidence="1">
    <location>
        <begin position="231"/>
        <end position="252"/>
    </location>
</feature>
<dbReference type="Pfam" id="PF13479">
    <property type="entry name" value="AAA_24"/>
    <property type="match status" value="1"/>
</dbReference>
<accession>A0A210P635</accession>
<dbReference type="AlphaFoldDB" id="A0A210P635"/>
<dbReference type="InterPro" id="IPR006505">
    <property type="entry name" value="Phage_nucleotide-bp"/>
</dbReference>
<dbReference type="InterPro" id="IPR027417">
    <property type="entry name" value="P-loop_NTPase"/>
</dbReference>
<evidence type="ECO:0000313" key="2">
    <source>
        <dbReference type="EMBL" id="OWF31950.1"/>
    </source>
</evidence>
<gene>
    <name evidence="2" type="ORF">LKACC12383_02564</name>
</gene>
<dbReference type="NCBIfam" id="TIGR01618">
    <property type="entry name" value="phage_P_loop"/>
    <property type="match status" value="1"/>
</dbReference>
<evidence type="ECO:0008006" key="4">
    <source>
        <dbReference type="Google" id="ProtNLM"/>
    </source>
</evidence>
<dbReference type="RefSeq" id="WP_054642062.1">
    <property type="nucleotide sequence ID" value="NZ_LNUB01000002.1"/>
</dbReference>
<organism evidence="2 3">
    <name type="scientific">Companilactobacillus kimchii</name>
    <dbReference type="NCBI Taxonomy" id="2801452"/>
    <lineage>
        <taxon>Bacteria</taxon>
        <taxon>Bacillati</taxon>
        <taxon>Bacillota</taxon>
        <taxon>Bacilli</taxon>
        <taxon>Lactobacillales</taxon>
        <taxon>Lactobacillaceae</taxon>
        <taxon>Companilactobacillus</taxon>
    </lineage>
</organism>
<comment type="caution">
    <text evidence="2">The sequence shown here is derived from an EMBL/GenBank/DDBJ whole genome shotgun (WGS) entry which is preliminary data.</text>
</comment>
<dbReference type="EMBL" id="MXAL01000016">
    <property type="protein sequence ID" value="OWF31950.1"/>
    <property type="molecule type" value="Genomic_DNA"/>
</dbReference>